<evidence type="ECO:0000313" key="3">
    <source>
        <dbReference type="Proteomes" id="UP000694557"/>
    </source>
</evidence>
<sequence length="114" mass="12460">MNLSGLVAVLEPLKMTWCACTHPKCQDIQRICICCLLFHNLQLPCGSEVERCAATGFCCDSGTVESCVLDSHCFGESPYHSPADHSSGATRNSPEELLMHLLHFATRGQGEYSL</sequence>
<dbReference type="Proteomes" id="UP000694557">
    <property type="component" value="Unassembled WGS sequence"/>
</dbReference>
<evidence type="ECO:0000313" key="2">
    <source>
        <dbReference type="Ensembl" id="ENSOKIP00005085971.1"/>
    </source>
</evidence>
<dbReference type="AlphaFoldDB" id="A0A8C7JDJ2"/>
<dbReference type="GeneTree" id="ENSGT00990000212022"/>
<reference evidence="2" key="1">
    <citation type="submission" date="2025-08" db="UniProtKB">
        <authorList>
            <consortium name="Ensembl"/>
        </authorList>
    </citation>
    <scope>IDENTIFICATION</scope>
</reference>
<name>A0A8C7JDJ2_ONCKI</name>
<protein>
    <recommendedName>
        <fullName evidence="4">Granulins domain-containing protein</fullName>
    </recommendedName>
</protein>
<feature type="signal peptide" evidence="1">
    <location>
        <begin position="1"/>
        <end position="18"/>
    </location>
</feature>
<accession>A0A8C7JDJ2</accession>
<keyword evidence="3" id="KW-1185">Reference proteome</keyword>
<reference evidence="2" key="2">
    <citation type="submission" date="2025-09" db="UniProtKB">
        <authorList>
            <consortium name="Ensembl"/>
        </authorList>
    </citation>
    <scope>IDENTIFICATION</scope>
</reference>
<organism evidence="2 3">
    <name type="scientific">Oncorhynchus kisutch</name>
    <name type="common">Coho salmon</name>
    <name type="synonym">Salmo kisutch</name>
    <dbReference type="NCBI Taxonomy" id="8019"/>
    <lineage>
        <taxon>Eukaryota</taxon>
        <taxon>Metazoa</taxon>
        <taxon>Chordata</taxon>
        <taxon>Craniata</taxon>
        <taxon>Vertebrata</taxon>
        <taxon>Euteleostomi</taxon>
        <taxon>Actinopterygii</taxon>
        <taxon>Neopterygii</taxon>
        <taxon>Teleostei</taxon>
        <taxon>Protacanthopterygii</taxon>
        <taxon>Salmoniformes</taxon>
        <taxon>Salmonidae</taxon>
        <taxon>Salmoninae</taxon>
        <taxon>Oncorhynchus</taxon>
    </lineage>
</organism>
<feature type="chain" id="PRO_5034451356" description="Granulins domain-containing protein" evidence="1">
    <location>
        <begin position="19"/>
        <end position="114"/>
    </location>
</feature>
<evidence type="ECO:0008006" key="4">
    <source>
        <dbReference type="Google" id="ProtNLM"/>
    </source>
</evidence>
<evidence type="ECO:0000256" key="1">
    <source>
        <dbReference type="SAM" id="SignalP"/>
    </source>
</evidence>
<proteinExistence type="predicted"/>
<keyword evidence="1" id="KW-0732">Signal</keyword>
<dbReference type="Ensembl" id="ENSOKIT00005091880.1">
    <property type="protein sequence ID" value="ENSOKIP00005085971.1"/>
    <property type="gene ID" value="ENSOKIG00005037403.1"/>
</dbReference>